<comment type="caution">
    <text evidence="1">The sequence shown here is derived from an EMBL/GenBank/DDBJ whole genome shotgun (WGS) entry which is preliminary data.</text>
</comment>
<dbReference type="Proteomes" id="UP001603857">
    <property type="component" value="Unassembled WGS sequence"/>
</dbReference>
<reference evidence="1 2" key="1">
    <citation type="submission" date="2024-08" db="EMBL/GenBank/DDBJ databases">
        <title>Insights into the chromosomal genome structure of Flemingia macrophylla.</title>
        <authorList>
            <person name="Ding Y."/>
            <person name="Zhao Y."/>
            <person name="Bi W."/>
            <person name="Wu M."/>
            <person name="Zhao G."/>
            <person name="Gong Y."/>
            <person name="Li W."/>
            <person name="Zhang P."/>
        </authorList>
    </citation>
    <scope>NUCLEOTIDE SEQUENCE [LARGE SCALE GENOMIC DNA]</scope>
    <source>
        <strain evidence="1">DYQJB</strain>
        <tissue evidence="1">Leaf</tissue>
    </source>
</reference>
<organism evidence="1 2">
    <name type="scientific">Flemingia macrophylla</name>
    <dbReference type="NCBI Taxonomy" id="520843"/>
    <lineage>
        <taxon>Eukaryota</taxon>
        <taxon>Viridiplantae</taxon>
        <taxon>Streptophyta</taxon>
        <taxon>Embryophyta</taxon>
        <taxon>Tracheophyta</taxon>
        <taxon>Spermatophyta</taxon>
        <taxon>Magnoliopsida</taxon>
        <taxon>eudicotyledons</taxon>
        <taxon>Gunneridae</taxon>
        <taxon>Pentapetalae</taxon>
        <taxon>rosids</taxon>
        <taxon>fabids</taxon>
        <taxon>Fabales</taxon>
        <taxon>Fabaceae</taxon>
        <taxon>Papilionoideae</taxon>
        <taxon>50 kb inversion clade</taxon>
        <taxon>NPAAA clade</taxon>
        <taxon>indigoferoid/millettioid clade</taxon>
        <taxon>Phaseoleae</taxon>
        <taxon>Flemingia</taxon>
    </lineage>
</organism>
<evidence type="ECO:0000313" key="1">
    <source>
        <dbReference type="EMBL" id="KAL2322492.1"/>
    </source>
</evidence>
<dbReference type="AlphaFoldDB" id="A0ABD1LG50"/>
<name>A0ABD1LG50_9FABA</name>
<gene>
    <name evidence="1" type="ORF">Fmac_026871</name>
</gene>
<protein>
    <submittedName>
        <fullName evidence="1">Uncharacterized protein</fullName>
    </submittedName>
</protein>
<accession>A0ABD1LG50</accession>
<proteinExistence type="predicted"/>
<keyword evidence="2" id="KW-1185">Reference proteome</keyword>
<sequence length="49" mass="5189">MAGSLRNGTSARVASVFDFWAVGVGDCPSTDAFTLLLSRGRVVWRLSSA</sequence>
<dbReference type="EMBL" id="JBGMDY010000009">
    <property type="protein sequence ID" value="KAL2322492.1"/>
    <property type="molecule type" value="Genomic_DNA"/>
</dbReference>
<evidence type="ECO:0000313" key="2">
    <source>
        <dbReference type="Proteomes" id="UP001603857"/>
    </source>
</evidence>